<evidence type="ECO:0000256" key="16">
    <source>
        <dbReference type="ARBA" id="ARBA00023317"/>
    </source>
</evidence>
<proteinExistence type="inferred from homology"/>
<dbReference type="Pfam" id="PF02887">
    <property type="entry name" value="PK_C"/>
    <property type="match status" value="1"/>
</dbReference>
<evidence type="ECO:0000256" key="5">
    <source>
        <dbReference type="ARBA" id="ARBA00008663"/>
    </source>
</evidence>
<keyword evidence="13 18" id="KW-0460">Magnesium</keyword>
<dbReference type="InterPro" id="IPR036637">
    <property type="entry name" value="Phosphohistidine_dom_sf"/>
</dbReference>
<dbReference type="EC" id="2.7.1.40" evidence="6 17"/>
<comment type="caution">
    <text evidence="22">The sequence shown here is derived from an EMBL/GenBank/DDBJ whole genome shotgun (WGS) entry which is preliminary data.</text>
</comment>
<dbReference type="InterPro" id="IPR008279">
    <property type="entry name" value="PEP-util_enz_mobile_dom"/>
</dbReference>
<evidence type="ECO:0000259" key="20">
    <source>
        <dbReference type="Pfam" id="PF00391"/>
    </source>
</evidence>
<evidence type="ECO:0000313" key="23">
    <source>
        <dbReference type="Proteomes" id="UP000481872"/>
    </source>
</evidence>
<evidence type="ECO:0000256" key="3">
    <source>
        <dbReference type="ARBA" id="ARBA00004997"/>
    </source>
</evidence>
<accession>A0A6M0H4D6</accession>
<dbReference type="SUPFAM" id="SSF50800">
    <property type="entry name" value="PK beta-barrel domain-like"/>
    <property type="match status" value="1"/>
</dbReference>
<keyword evidence="9" id="KW-0479">Metal-binding</keyword>
<evidence type="ECO:0000256" key="12">
    <source>
        <dbReference type="ARBA" id="ARBA00022840"/>
    </source>
</evidence>
<dbReference type="GO" id="GO:0030955">
    <property type="term" value="F:potassium ion binding"/>
    <property type="evidence" value="ECO:0007669"/>
    <property type="project" value="UniProtKB-UniRule"/>
</dbReference>
<feature type="domain" description="Pyruvate kinase barrel" evidence="19">
    <location>
        <begin position="1"/>
        <end position="324"/>
    </location>
</feature>
<evidence type="ECO:0000256" key="17">
    <source>
        <dbReference type="NCBIfam" id="TIGR01064"/>
    </source>
</evidence>
<keyword evidence="15 18" id="KW-0324">Glycolysis</keyword>
<gene>
    <name evidence="22" type="primary">pyk</name>
    <name evidence="22" type="ORF">G3M99_12225</name>
</gene>
<dbReference type="FunFam" id="2.40.33.10:FF:000001">
    <property type="entry name" value="Pyruvate kinase"/>
    <property type="match status" value="1"/>
</dbReference>
<keyword evidence="11 18" id="KW-0418">Kinase</keyword>
<dbReference type="InterPro" id="IPR040442">
    <property type="entry name" value="Pyrv_kinase-like_dom_sf"/>
</dbReference>
<evidence type="ECO:0000256" key="1">
    <source>
        <dbReference type="ARBA" id="ARBA00001946"/>
    </source>
</evidence>
<evidence type="ECO:0000256" key="10">
    <source>
        <dbReference type="ARBA" id="ARBA00022741"/>
    </source>
</evidence>
<dbReference type="PANTHER" id="PTHR11817">
    <property type="entry name" value="PYRUVATE KINASE"/>
    <property type="match status" value="1"/>
</dbReference>
<dbReference type="NCBIfam" id="NF004491">
    <property type="entry name" value="PRK05826.1"/>
    <property type="match status" value="1"/>
</dbReference>
<dbReference type="SUPFAM" id="SSF52009">
    <property type="entry name" value="Phosphohistidine domain"/>
    <property type="match status" value="1"/>
</dbReference>
<name>A0A6M0H4D6_9CLOT</name>
<dbReference type="InterPro" id="IPR015806">
    <property type="entry name" value="Pyrv_Knase_insert_dom_sf"/>
</dbReference>
<keyword evidence="10" id="KW-0547">Nucleotide-binding</keyword>
<dbReference type="InterPro" id="IPR015813">
    <property type="entry name" value="Pyrv/PenolPyrv_kinase-like_dom"/>
</dbReference>
<evidence type="ECO:0000256" key="6">
    <source>
        <dbReference type="ARBA" id="ARBA00012142"/>
    </source>
</evidence>
<dbReference type="GO" id="GO:0016301">
    <property type="term" value="F:kinase activity"/>
    <property type="evidence" value="ECO:0007669"/>
    <property type="project" value="UniProtKB-KW"/>
</dbReference>
<dbReference type="InterPro" id="IPR036918">
    <property type="entry name" value="Pyrv_Knase_C_sf"/>
</dbReference>
<comment type="cofactor">
    <cofactor evidence="1">
        <name>Mg(2+)</name>
        <dbReference type="ChEBI" id="CHEBI:18420"/>
    </cofactor>
</comment>
<comment type="cofactor">
    <cofactor evidence="2">
        <name>K(+)</name>
        <dbReference type="ChEBI" id="CHEBI:29103"/>
    </cofactor>
</comment>
<dbReference type="Gene3D" id="3.50.30.10">
    <property type="entry name" value="Phosphohistidine domain"/>
    <property type="match status" value="1"/>
</dbReference>
<dbReference type="InterPro" id="IPR015795">
    <property type="entry name" value="Pyrv_Knase_C"/>
</dbReference>
<feature type="domain" description="PEP-utilising enzyme mobile" evidence="20">
    <location>
        <begin position="504"/>
        <end position="575"/>
    </location>
</feature>
<evidence type="ECO:0000256" key="7">
    <source>
        <dbReference type="ARBA" id="ARBA00018587"/>
    </source>
</evidence>
<dbReference type="GO" id="GO:0006950">
    <property type="term" value="P:response to stress"/>
    <property type="evidence" value="ECO:0007669"/>
    <property type="project" value="UniProtKB-ARBA"/>
</dbReference>
<evidence type="ECO:0000256" key="4">
    <source>
        <dbReference type="ARBA" id="ARBA00006237"/>
    </source>
</evidence>
<dbReference type="InterPro" id="IPR001697">
    <property type="entry name" value="Pyr_Knase"/>
</dbReference>
<comment type="pathway">
    <text evidence="3 18">Carbohydrate degradation; glycolysis; pyruvate from D-glyceraldehyde 3-phosphate: step 5/5.</text>
</comment>
<dbReference type="Gene3D" id="3.20.20.60">
    <property type="entry name" value="Phosphoenolpyruvate-binding domains"/>
    <property type="match status" value="1"/>
</dbReference>
<dbReference type="InterPro" id="IPR011037">
    <property type="entry name" value="Pyrv_Knase-like_insert_dom_sf"/>
</dbReference>
<comment type="similarity">
    <text evidence="5 18">Belongs to the pyruvate kinase family.</text>
</comment>
<dbReference type="GO" id="GO:0000287">
    <property type="term" value="F:magnesium ion binding"/>
    <property type="evidence" value="ECO:0007669"/>
    <property type="project" value="UniProtKB-UniRule"/>
</dbReference>
<comment type="similarity">
    <text evidence="4">In the C-terminal section; belongs to the PEP-utilizing enzyme family.</text>
</comment>
<dbReference type="SUPFAM" id="SSF51621">
    <property type="entry name" value="Phosphoenolpyruvate/pyruvate domain"/>
    <property type="match status" value="1"/>
</dbReference>
<dbReference type="AlphaFoldDB" id="A0A6M0H4D6"/>
<sequence>MKKTKIVCTIGPTTDNKEIIKELMKCGMNAARLNFSHGSHDEHKNRIDMIKEARSELKKYIAIVLDTKGPEIRTHKFENGTVELIQDSEFVIHCKEEIIGDETKCSVTYGNLYEDVEPKDTILINDGLVALEVQRIEGTKVYTTVRNTGIIGDNKGINVPNVAIKLPALTEKDIADLRFGAENDVDVVAASFIRKASDVLDIKKVLSKAGAEHIQVFSKIENRQGVNNIDDIIKFSDGIMVARGDLGVEIPAEEVPVVQKMIIEKCNIAGKPVITATQMLDSMIRNPRPTRAEASDVANAIFDGTDAIMLSGETANGKYPVEVVKTMANIARTAENYINYDSKLNYSRKSHIPNVSNAISLATCTTAAELNASAIITATQSGHTTKQVSKYRPKCPIIAVTPSERVARSLALNWGVYAIQAEKIDNTDELMENCAKVSLEKGYVKRGDLVVMVAGIPANFVGSTNMMKVHVIGDILIQGTGTIETTAYGTALCVDNVKEAVDNIDEGEILVVKRLGREYCDVIDKVSGIIVEEDEMSSSVVIDCTAKDIPIIYSAVDAMEIIKTGAFITLHSNKGVGIVYSGRANISH</sequence>
<organism evidence="22 23">
    <name type="scientific">Clostridium senegalense</name>
    <dbReference type="NCBI Taxonomy" id="1465809"/>
    <lineage>
        <taxon>Bacteria</taxon>
        <taxon>Bacillati</taxon>
        <taxon>Bacillota</taxon>
        <taxon>Clostridia</taxon>
        <taxon>Eubacteriales</taxon>
        <taxon>Clostridiaceae</taxon>
        <taxon>Clostridium</taxon>
    </lineage>
</organism>
<keyword evidence="12" id="KW-0067">ATP-binding</keyword>
<evidence type="ECO:0000256" key="2">
    <source>
        <dbReference type="ARBA" id="ARBA00001958"/>
    </source>
</evidence>
<dbReference type="RefSeq" id="WP_199870360.1">
    <property type="nucleotide sequence ID" value="NZ_JAAGPU010000023.1"/>
</dbReference>
<dbReference type="FunFam" id="3.20.20.60:FF:000001">
    <property type="entry name" value="Pyruvate kinase"/>
    <property type="match status" value="1"/>
</dbReference>
<keyword evidence="23" id="KW-1185">Reference proteome</keyword>
<dbReference type="EMBL" id="JAAGPU010000023">
    <property type="protein sequence ID" value="NEU05606.1"/>
    <property type="molecule type" value="Genomic_DNA"/>
</dbReference>
<evidence type="ECO:0000256" key="11">
    <source>
        <dbReference type="ARBA" id="ARBA00022777"/>
    </source>
</evidence>
<dbReference type="Pfam" id="PF00224">
    <property type="entry name" value="PK"/>
    <property type="match status" value="1"/>
</dbReference>
<evidence type="ECO:0000256" key="14">
    <source>
        <dbReference type="ARBA" id="ARBA00022958"/>
    </source>
</evidence>
<dbReference type="PRINTS" id="PR01050">
    <property type="entry name" value="PYRUVTKNASE"/>
</dbReference>
<dbReference type="Pfam" id="PF00391">
    <property type="entry name" value="PEP-utilizers"/>
    <property type="match status" value="1"/>
</dbReference>
<keyword evidence="14" id="KW-0630">Potassium</keyword>
<evidence type="ECO:0000313" key="22">
    <source>
        <dbReference type="EMBL" id="NEU05606.1"/>
    </source>
</evidence>
<evidence type="ECO:0000256" key="13">
    <source>
        <dbReference type="ARBA" id="ARBA00022842"/>
    </source>
</evidence>
<evidence type="ECO:0000256" key="18">
    <source>
        <dbReference type="RuleBase" id="RU000504"/>
    </source>
</evidence>
<dbReference type="InterPro" id="IPR015793">
    <property type="entry name" value="Pyrv_Knase_brl"/>
</dbReference>
<dbReference type="UniPathway" id="UPA00109">
    <property type="reaction ID" value="UER00188"/>
</dbReference>
<protein>
    <recommendedName>
        <fullName evidence="7 17">Pyruvate kinase</fullName>
        <ecNumber evidence="6 17">2.7.1.40</ecNumber>
    </recommendedName>
</protein>
<keyword evidence="8 18" id="KW-0808">Transferase</keyword>
<evidence type="ECO:0000256" key="15">
    <source>
        <dbReference type="ARBA" id="ARBA00023152"/>
    </source>
</evidence>
<dbReference type="NCBIfam" id="TIGR01064">
    <property type="entry name" value="pyruv_kin"/>
    <property type="match status" value="1"/>
</dbReference>
<dbReference type="NCBIfam" id="NF004978">
    <property type="entry name" value="PRK06354.1"/>
    <property type="match status" value="1"/>
</dbReference>
<dbReference type="Gene3D" id="2.40.33.10">
    <property type="entry name" value="PK beta-barrel domain-like"/>
    <property type="match status" value="1"/>
</dbReference>
<reference evidence="22 23" key="1">
    <citation type="submission" date="2020-02" db="EMBL/GenBank/DDBJ databases">
        <title>Genome assembly of a novel Clostridium senegalense strain.</title>
        <authorList>
            <person name="Gupta T.B."/>
            <person name="Jauregui R."/>
            <person name="Maclean P."/>
            <person name="Nawarathana A."/>
            <person name="Brightwell G."/>
        </authorList>
    </citation>
    <scope>NUCLEOTIDE SEQUENCE [LARGE SCALE GENOMIC DNA]</scope>
    <source>
        <strain evidence="22 23">AGRFS4</strain>
    </source>
</reference>
<dbReference type="GO" id="GO:0004743">
    <property type="term" value="F:pyruvate kinase activity"/>
    <property type="evidence" value="ECO:0007669"/>
    <property type="project" value="UniProtKB-UniRule"/>
</dbReference>
<comment type="catalytic activity">
    <reaction evidence="18">
        <text>pyruvate + ATP = phosphoenolpyruvate + ADP + H(+)</text>
        <dbReference type="Rhea" id="RHEA:18157"/>
        <dbReference type="ChEBI" id="CHEBI:15361"/>
        <dbReference type="ChEBI" id="CHEBI:15378"/>
        <dbReference type="ChEBI" id="CHEBI:30616"/>
        <dbReference type="ChEBI" id="CHEBI:58702"/>
        <dbReference type="ChEBI" id="CHEBI:456216"/>
        <dbReference type="EC" id="2.7.1.40"/>
    </reaction>
</comment>
<dbReference type="GO" id="GO:0005524">
    <property type="term" value="F:ATP binding"/>
    <property type="evidence" value="ECO:0007669"/>
    <property type="project" value="UniProtKB-KW"/>
</dbReference>
<evidence type="ECO:0000256" key="9">
    <source>
        <dbReference type="ARBA" id="ARBA00022723"/>
    </source>
</evidence>
<dbReference type="Gene3D" id="3.40.1380.20">
    <property type="entry name" value="Pyruvate kinase, C-terminal domain"/>
    <property type="match status" value="1"/>
</dbReference>
<evidence type="ECO:0000259" key="19">
    <source>
        <dbReference type="Pfam" id="PF00224"/>
    </source>
</evidence>
<evidence type="ECO:0000256" key="8">
    <source>
        <dbReference type="ARBA" id="ARBA00022679"/>
    </source>
</evidence>
<evidence type="ECO:0000259" key="21">
    <source>
        <dbReference type="Pfam" id="PF02887"/>
    </source>
</evidence>
<keyword evidence="16 22" id="KW-0670">Pyruvate</keyword>
<dbReference type="SUPFAM" id="SSF52935">
    <property type="entry name" value="PK C-terminal domain-like"/>
    <property type="match status" value="1"/>
</dbReference>
<feature type="domain" description="Pyruvate kinase C-terminal" evidence="21">
    <location>
        <begin position="357"/>
        <end position="470"/>
    </location>
</feature>
<dbReference type="Proteomes" id="UP000481872">
    <property type="component" value="Unassembled WGS sequence"/>
</dbReference>